<comment type="subunit">
    <text evidence="4">Binds to mitochondrial small subunit 15S rRNA.</text>
</comment>
<evidence type="ECO:0000256" key="1">
    <source>
        <dbReference type="ARBA" id="ARBA00006192"/>
    </source>
</evidence>
<evidence type="ECO:0000256" key="3">
    <source>
        <dbReference type="ARBA" id="ARBA00044493"/>
    </source>
</evidence>
<evidence type="ECO:0000313" key="9">
    <source>
        <dbReference type="Proteomes" id="UP001310594"/>
    </source>
</evidence>
<keyword evidence="2" id="KW-0677">Repeat</keyword>
<feature type="compositionally biased region" description="Polar residues" evidence="6">
    <location>
        <begin position="81"/>
        <end position="94"/>
    </location>
</feature>
<dbReference type="InterPro" id="IPR011990">
    <property type="entry name" value="TPR-like_helical_dom_sf"/>
</dbReference>
<feature type="repeat" description="PPR" evidence="5">
    <location>
        <begin position="778"/>
        <end position="812"/>
    </location>
</feature>
<evidence type="ECO:0000259" key="7">
    <source>
        <dbReference type="Pfam" id="PF17177"/>
    </source>
</evidence>
<organism evidence="8 9">
    <name type="scientific">Elasticomyces elasticus</name>
    <dbReference type="NCBI Taxonomy" id="574655"/>
    <lineage>
        <taxon>Eukaryota</taxon>
        <taxon>Fungi</taxon>
        <taxon>Dikarya</taxon>
        <taxon>Ascomycota</taxon>
        <taxon>Pezizomycotina</taxon>
        <taxon>Dothideomycetes</taxon>
        <taxon>Dothideomycetidae</taxon>
        <taxon>Mycosphaerellales</taxon>
        <taxon>Teratosphaeriaceae</taxon>
        <taxon>Elasticomyces</taxon>
    </lineage>
</organism>
<dbReference type="PROSITE" id="PS51375">
    <property type="entry name" value="PPR"/>
    <property type="match status" value="2"/>
</dbReference>
<dbReference type="Gene3D" id="1.25.40.10">
    <property type="entry name" value="Tetratricopeptide repeat domain"/>
    <property type="match status" value="2"/>
</dbReference>
<dbReference type="NCBIfam" id="TIGR00756">
    <property type="entry name" value="PPR"/>
    <property type="match status" value="2"/>
</dbReference>
<gene>
    <name evidence="8" type="ORF">LTR97_005236</name>
</gene>
<comment type="caution">
    <text evidence="8">The sequence shown here is derived from an EMBL/GenBank/DDBJ whole genome shotgun (WGS) entry which is preliminary data.</text>
</comment>
<protein>
    <recommendedName>
        <fullName evidence="7">PROP1-like PPR domain-containing protein</fullName>
    </recommendedName>
</protein>
<evidence type="ECO:0000256" key="2">
    <source>
        <dbReference type="ARBA" id="ARBA00022737"/>
    </source>
</evidence>
<dbReference type="AlphaFoldDB" id="A0AAN7W5M9"/>
<feature type="region of interest" description="Disordered" evidence="6">
    <location>
        <begin position="48"/>
        <end position="163"/>
    </location>
</feature>
<reference evidence="8" key="1">
    <citation type="submission" date="2023-08" db="EMBL/GenBank/DDBJ databases">
        <title>Black Yeasts Isolated from many extreme environments.</title>
        <authorList>
            <person name="Coleine C."/>
            <person name="Stajich J.E."/>
            <person name="Selbmann L."/>
        </authorList>
    </citation>
    <scope>NUCLEOTIDE SEQUENCE</scope>
    <source>
        <strain evidence="8">CCFEE 5810</strain>
    </source>
</reference>
<feature type="compositionally biased region" description="Basic and acidic residues" evidence="6">
    <location>
        <begin position="119"/>
        <end position="150"/>
    </location>
</feature>
<evidence type="ECO:0000313" key="8">
    <source>
        <dbReference type="EMBL" id="KAK5700719.1"/>
    </source>
</evidence>
<sequence>MPLDLPLKRCDSPRLDSVQAIEPAIAGDGPFLDFLYPPQALALLKRSSGHQWERRNARRLPEGFTQSSRGYASRARGRGSQTARSNTTDGSTLNETKKTGDTRASPVEERHNGQHGKVRQKESHRPKDEMESEASVRAERLLSEVNDGRKTKSNTTTGKSVDLPIAGSHYDILSATEFSDSPGDLAEAESRTIDRLHGMLAQKRRVAHEDPTKQLAATQRVVELYDSLDAARKHDVRLRIEMISWLSLQRNSEADVRCAALYHALPVNSRNLEVYQSALAVFLRRGLHVHAVKLHREALKTIQNGIQVTKTFFAYAVDEHRWQLAMNVHAQYRLQNAQGPAGEELFWLQVSETPQLIRKALRLADHVKGLHKALTINEQVRRFSGRFYAEALIQEFETNNTVDVATTYDAKGIPQGSIGHLFELLDHLGDDAPRFYERLILSLVTQKRANYQYTRMHRIASYAYLVLHKMQHRISEGVLMALLKTLTKYWAPLRIQRELHHSVTVPGLLADWRKHYGMVSRAGMLHLLSWYASSGRQASFNHILMKYKENYPVYEDQKAVLASTIYLHARRRDLLKAQAAFDEAISLTAQHDEIPSLPCWNVLIHAYSRVDDLEGGLDCLHALVDKGLKPDEFSFHPVMEMLAKRGDVEGVSDLIAQYDALAQKKREVAFTGSLLTALVNSDGIDEAEEVLKDAIKEVKTGQVRGSLTGSFNIVLTGHALRRDIDATMRTYRWMKTEGIRMNGNTYAALISALTTHRQTDAAYKILTTVMQDEMLEPTGFHYALVMTGYVNAGRSATALEVHAKMREYNIQPTASSNAIFLKARALQERERLTPVHDGKYVTPLNQTINDLRNVLDASNGRDLASKEPGLGRGLDRTESAIPAAYINFLIYVHGRRRCFVAVKLLYNDYLKKLEQYGGENKARPPLPLLAALMTVHLRAKEYSEVEECWEMAREQADQLAKVVPVSQLKSASVDPAETKQDVSQLQPPASSDAQEVGFQINHSLLAEQQPRPDDKTISTQAVQALVTEGPQQPSAPKLSPARQHILSRPLRFYMYALAAQNRTADLLSTVAKLFGQGYTLDNRTWNVFIELLCQASPPLVLLAFTLTERFLIPHFPGWAPVSANGAAHTPNPSAKTEGLEYIRARYLRPGQLMPQYRTLVTLGSALLNLRRTEATGRGRQEHAEGMEKYVGTVRQVRLQAPKTVFAVQSMPTVDDALQNKLLRRSR</sequence>
<name>A0AAN7W5M9_9PEZI</name>
<evidence type="ECO:0000256" key="5">
    <source>
        <dbReference type="PROSITE-ProRule" id="PRU00708"/>
    </source>
</evidence>
<accession>A0AAN7W5M9</accession>
<feature type="compositionally biased region" description="Basic and acidic residues" evidence="6">
    <location>
        <begin position="95"/>
        <end position="112"/>
    </location>
</feature>
<feature type="domain" description="PROP1-like PPR" evidence="7">
    <location>
        <begin position="721"/>
        <end position="825"/>
    </location>
</feature>
<dbReference type="Pfam" id="PF01535">
    <property type="entry name" value="PPR"/>
    <property type="match status" value="1"/>
</dbReference>
<dbReference type="InterPro" id="IPR033443">
    <property type="entry name" value="PROP1-like_PPR_dom"/>
</dbReference>
<evidence type="ECO:0000256" key="4">
    <source>
        <dbReference type="ARBA" id="ARBA00044511"/>
    </source>
</evidence>
<dbReference type="EMBL" id="JAVRQU010000007">
    <property type="protein sequence ID" value="KAK5700719.1"/>
    <property type="molecule type" value="Genomic_DNA"/>
</dbReference>
<proteinExistence type="inferred from homology"/>
<evidence type="ECO:0000256" key="6">
    <source>
        <dbReference type="SAM" id="MobiDB-lite"/>
    </source>
</evidence>
<dbReference type="PANTHER" id="PTHR47447">
    <property type="entry name" value="OS03G0856100 PROTEIN"/>
    <property type="match status" value="1"/>
</dbReference>
<dbReference type="InterPro" id="IPR002885">
    <property type="entry name" value="PPR_rpt"/>
</dbReference>
<comment type="function">
    <text evidence="3">Regulates mitochondrial small subunit maturation by controlling 15S rRNA 5'-end processing. Localizes to the 5' precursor of the 15S rRNA in a position that is subsequently occupied by mS47 in the mature yeast mtSSU. Uses structure and sequence-specific RNA recognition, binding to a single-stranded region of the precursor and specifically recognizing bases -6 to -1. The exchange of Ccm1 for mS47 is coupled to the irreversible removal of precursor rRNA that is accompanied by conformational changes of the mitoribosomal proteins uS5m and mS26. These conformational changes signal completion of 5'-end rRNA processing through protection of the mature 5'-end of the 15S rRNA and stabilization of mS47. The removal of the 5' precursor together with the dissociation of Ccm1 may be catalyzed by the 5'-3' exoribonuclease Pet127. Involved in the specific removal of group I introns in mitochondrial encoded transcripts.</text>
</comment>
<dbReference type="Pfam" id="PF17177">
    <property type="entry name" value="PPR_long"/>
    <property type="match status" value="1"/>
</dbReference>
<feature type="compositionally biased region" description="Basic and acidic residues" evidence="6">
    <location>
        <begin position="51"/>
        <end position="61"/>
    </location>
</feature>
<dbReference type="Proteomes" id="UP001310594">
    <property type="component" value="Unassembled WGS sequence"/>
</dbReference>
<feature type="compositionally biased region" description="Low complexity" evidence="6">
    <location>
        <begin position="67"/>
        <end position="80"/>
    </location>
</feature>
<dbReference type="PANTHER" id="PTHR47447:SF17">
    <property type="entry name" value="OS12G0638900 PROTEIN"/>
    <property type="match status" value="1"/>
</dbReference>
<feature type="repeat" description="PPR" evidence="5">
    <location>
        <begin position="596"/>
        <end position="630"/>
    </location>
</feature>
<comment type="similarity">
    <text evidence="1">Belongs to the CCM1 family.</text>
</comment>